<feature type="domain" description="SpoVT-AbrB" evidence="1">
    <location>
        <begin position="17"/>
        <end position="62"/>
    </location>
</feature>
<dbReference type="SUPFAM" id="SSF89447">
    <property type="entry name" value="AbrB/MazE/MraZ-like"/>
    <property type="match status" value="1"/>
</dbReference>
<dbReference type="InterPro" id="IPR052975">
    <property type="entry name" value="Repressor-like_regulatory"/>
</dbReference>
<dbReference type="InterPro" id="IPR037914">
    <property type="entry name" value="SpoVT-AbrB_sf"/>
</dbReference>
<evidence type="ECO:0000313" key="2">
    <source>
        <dbReference type="EMBL" id="SEV85827.1"/>
    </source>
</evidence>
<dbReference type="EMBL" id="FOIW01000001">
    <property type="protein sequence ID" value="SEV85827.1"/>
    <property type="molecule type" value="Genomic_DNA"/>
</dbReference>
<reference evidence="2 3" key="1">
    <citation type="submission" date="2016-10" db="EMBL/GenBank/DDBJ databases">
        <authorList>
            <person name="de Groot N.N."/>
        </authorList>
    </citation>
    <scope>NUCLEOTIDE SEQUENCE [LARGE SCALE GENOMIC DNA]</scope>
    <source>
        <strain evidence="2 3">OGL-20</strain>
    </source>
</reference>
<dbReference type="NCBIfam" id="TIGR01439">
    <property type="entry name" value="lp_hng_hel_AbrB"/>
    <property type="match status" value="1"/>
</dbReference>
<accession>A0A1I0MBI5</accession>
<evidence type="ECO:0000313" key="3">
    <source>
        <dbReference type="Proteomes" id="UP000182125"/>
    </source>
</evidence>
<dbReference type="Proteomes" id="UP000182125">
    <property type="component" value="Unassembled WGS sequence"/>
</dbReference>
<dbReference type="AlphaFoldDB" id="A0A1I0MBI5"/>
<dbReference type="Gene3D" id="2.10.260.10">
    <property type="match status" value="1"/>
</dbReference>
<evidence type="ECO:0000259" key="1">
    <source>
        <dbReference type="PROSITE" id="PS51740"/>
    </source>
</evidence>
<dbReference type="SMART" id="SM00966">
    <property type="entry name" value="SpoVT_AbrB"/>
    <property type="match status" value="1"/>
</dbReference>
<organism evidence="2 3">
    <name type="scientific">Thermococcus thioreducens</name>
    <dbReference type="NCBI Taxonomy" id="277988"/>
    <lineage>
        <taxon>Archaea</taxon>
        <taxon>Methanobacteriati</taxon>
        <taxon>Methanobacteriota</taxon>
        <taxon>Thermococci</taxon>
        <taxon>Thermococcales</taxon>
        <taxon>Thermococcaceae</taxon>
        <taxon>Thermococcus</taxon>
    </lineage>
</organism>
<dbReference type="PANTHER" id="PTHR34860:SF7">
    <property type="entry name" value="TRANSCRIPTION REGULATOR, SPOVT_ABRB FAMILY"/>
    <property type="match status" value="1"/>
</dbReference>
<proteinExistence type="predicted"/>
<gene>
    <name evidence="2" type="ORF">SAMN05216170_0440</name>
</gene>
<dbReference type="PANTHER" id="PTHR34860">
    <property type="entry name" value="REPRESSOR-LIKE PROTEIN SSO7C3"/>
    <property type="match status" value="1"/>
</dbReference>
<protein>
    <submittedName>
        <fullName evidence="2">Transcriptional regulator, AbrB family</fullName>
    </submittedName>
</protein>
<name>A0A1I0MBI5_9EURY</name>
<sequence length="105" mass="12078">MFLWYNSKLYKVIPLVSIRLKVGPKGQIVIPKVFREAYGIKEGGEVIVEPTEDGLVIKKPPNKEELLRKLKEYHEKRKGTKPAKLGELKGISLEDEFDEVWGIEE</sequence>
<dbReference type="InterPro" id="IPR007159">
    <property type="entry name" value="SpoVT-AbrB_dom"/>
</dbReference>
<dbReference type="Pfam" id="PF04014">
    <property type="entry name" value="MazE_antitoxin"/>
    <property type="match status" value="1"/>
</dbReference>
<dbReference type="PROSITE" id="PS51740">
    <property type="entry name" value="SPOVT_ABRB"/>
    <property type="match status" value="1"/>
</dbReference>
<dbReference type="GO" id="GO:0003677">
    <property type="term" value="F:DNA binding"/>
    <property type="evidence" value="ECO:0007669"/>
    <property type="project" value="InterPro"/>
</dbReference>